<dbReference type="InterPro" id="IPR036709">
    <property type="entry name" value="Autotransporte_beta_dom_sf"/>
</dbReference>
<dbReference type="AlphaFoldDB" id="A0A5D0G887"/>
<dbReference type="RefSeq" id="WP_148455033.1">
    <property type="nucleotide sequence ID" value="NZ_VSFC01000042.1"/>
</dbReference>
<dbReference type="Proteomes" id="UP000324550">
    <property type="component" value="Unassembled WGS sequence"/>
</dbReference>
<protein>
    <recommendedName>
        <fullName evidence="1">DUF6089 domain-containing protein</fullName>
    </recommendedName>
</protein>
<organism evidence="2 3">
    <name type="scientific">Formosa maritima</name>
    <dbReference type="NCBI Taxonomy" id="2592046"/>
    <lineage>
        <taxon>Bacteria</taxon>
        <taxon>Pseudomonadati</taxon>
        <taxon>Bacteroidota</taxon>
        <taxon>Flavobacteriia</taxon>
        <taxon>Flavobacteriales</taxon>
        <taxon>Flavobacteriaceae</taxon>
        <taxon>Formosa</taxon>
    </lineage>
</organism>
<reference evidence="2 3" key="1">
    <citation type="submission" date="2019-08" db="EMBL/GenBank/DDBJ databases">
        <title>Formosa sediminis sp. nov., isolated from marine sediment.</title>
        <authorList>
            <person name="Cao W.R."/>
        </authorList>
    </citation>
    <scope>NUCLEOTIDE SEQUENCE [LARGE SCALE GENOMIC DNA]</scope>
    <source>
        <strain evidence="2 3">1494</strain>
    </source>
</reference>
<dbReference type="OrthoDB" id="654178at2"/>
<sequence length="229" mass="25967">MRYLTTILFFIITIQFSQSQTHEIGVFLGGSNFIGDVGATTYIAPNQLAIGGIYKWNRSPRHSFRFSLIYSELVGDDLDSDDPRREERGYKFNNHIVEASLGLEFTFFDFDLHDGRTKATPYLYSGISAAYHDNFFFSNQGVYTSEDTTSIAYGIPMVLGFKAKFMENFVLAVEIGARYTFSDELDGSAPDYDNDAPLAFGNKNNNDWYVFTGMTLTYTFGKKPCYCVF</sequence>
<dbReference type="InterPro" id="IPR045743">
    <property type="entry name" value="DUF6089"/>
</dbReference>
<name>A0A5D0G887_9FLAO</name>
<accession>A0A5D0G887</accession>
<gene>
    <name evidence="2" type="ORF">FVF61_07760</name>
</gene>
<dbReference type="Pfam" id="PF19573">
    <property type="entry name" value="DUF6089"/>
    <property type="match status" value="1"/>
</dbReference>
<feature type="domain" description="DUF6089" evidence="1">
    <location>
        <begin position="5"/>
        <end position="228"/>
    </location>
</feature>
<comment type="caution">
    <text evidence="2">The sequence shown here is derived from an EMBL/GenBank/DDBJ whole genome shotgun (WGS) entry which is preliminary data.</text>
</comment>
<keyword evidence="3" id="KW-1185">Reference proteome</keyword>
<evidence type="ECO:0000313" key="2">
    <source>
        <dbReference type="EMBL" id="TYA55148.1"/>
    </source>
</evidence>
<evidence type="ECO:0000313" key="3">
    <source>
        <dbReference type="Proteomes" id="UP000324550"/>
    </source>
</evidence>
<proteinExistence type="predicted"/>
<dbReference type="EMBL" id="VSFC01000042">
    <property type="protein sequence ID" value="TYA55148.1"/>
    <property type="molecule type" value="Genomic_DNA"/>
</dbReference>
<evidence type="ECO:0000259" key="1">
    <source>
        <dbReference type="Pfam" id="PF19573"/>
    </source>
</evidence>
<dbReference type="SUPFAM" id="SSF103515">
    <property type="entry name" value="Autotransporter"/>
    <property type="match status" value="1"/>
</dbReference>